<feature type="non-terminal residue" evidence="1">
    <location>
        <position position="1"/>
    </location>
</feature>
<feature type="non-terminal residue" evidence="1">
    <location>
        <position position="51"/>
    </location>
</feature>
<dbReference type="EMBL" id="BLLF01000492">
    <property type="protein sequence ID" value="GFH12332.1"/>
    <property type="molecule type" value="Genomic_DNA"/>
</dbReference>
<dbReference type="AlphaFoldDB" id="A0A699Z9X1"/>
<proteinExistence type="predicted"/>
<protein>
    <submittedName>
        <fullName evidence="1">Uncharacterized protein</fullName>
    </submittedName>
</protein>
<dbReference type="Proteomes" id="UP000485058">
    <property type="component" value="Unassembled WGS sequence"/>
</dbReference>
<evidence type="ECO:0000313" key="1">
    <source>
        <dbReference type="EMBL" id="GFH12332.1"/>
    </source>
</evidence>
<organism evidence="1 2">
    <name type="scientific">Haematococcus lacustris</name>
    <name type="common">Green alga</name>
    <name type="synonym">Haematococcus pluvialis</name>
    <dbReference type="NCBI Taxonomy" id="44745"/>
    <lineage>
        <taxon>Eukaryota</taxon>
        <taxon>Viridiplantae</taxon>
        <taxon>Chlorophyta</taxon>
        <taxon>core chlorophytes</taxon>
        <taxon>Chlorophyceae</taxon>
        <taxon>CS clade</taxon>
        <taxon>Chlamydomonadales</taxon>
        <taxon>Haematococcaceae</taxon>
        <taxon>Haematococcus</taxon>
    </lineage>
</organism>
<sequence length="51" mass="5875">MLQMHRPKTGIVKSWRHVFVADTAVYSKYQQLRVVGAGKLKNDDSYGPIKR</sequence>
<accession>A0A699Z9X1</accession>
<name>A0A699Z9X1_HAELA</name>
<comment type="caution">
    <text evidence="1">The sequence shown here is derived from an EMBL/GenBank/DDBJ whole genome shotgun (WGS) entry which is preliminary data.</text>
</comment>
<keyword evidence="2" id="KW-1185">Reference proteome</keyword>
<evidence type="ECO:0000313" key="2">
    <source>
        <dbReference type="Proteomes" id="UP000485058"/>
    </source>
</evidence>
<gene>
    <name evidence="1" type="ORF">HaLaN_07992</name>
</gene>
<reference evidence="1 2" key="1">
    <citation type="submission" date="2020-02" db="EMBL/GenBank/DDBJ databases">
        <title>Draft genome sequence of Haematococcus lacustris strain NIES-144.</title>
        <authorList>
            <person name="Morimoto D."/>
            <person name="Nakagawa S."/>
            <person name="Yoshida T."/>
            <person name="Sawayama S."/>
        </authorList>
    </citation>
    <scope>NUCLEOTIDE SEQUENCE [LARGE SCALE GENOMIC DNA]</scope>
    <source>
        <strain evidence="1 2">NIES-144</strain>
    </source>
</reference>